<comment type="caution">
    <text evidence="1">The sequence shown here is derived from an EMBL/GenBank/DDBJ whole genome shotgun (WGS) entry which is preliminary data.</text>
</comment>
<keyword evidence="2" id="KW-1185">Reference proteome</keyword>
<gene>
    <name evidence="1" type="ORF">OWV82_001839</name>
</gene>
<evidence type="ECO:0000313" key="2">
    <source>
        <dbReference type="Proteomes" id="UP001164539"/>
    </source>
</evidence>
<evidence type="ECO:0000313" key="1">
    <source>
        <dbReference type="EMBL" id="KAJ4728989.1"/>
    </source>
</evidence>
<proteinExistence type="predicted"/>
<accession>A0ACC1Z0T5</accession>
<sequence length="299" mass="34647">MEVAKMKKDEEEAMLPGFRFHPTDEELVGFYLRRKVEKKPISIEIIKQTDIYKYDPWDLPKVSTVGEKEWYFFCIRGRKYRNSIRPNRVTGSGFWKATGIDKPIHSAKEPHDCIGLKKSLVYYRGSAGKGTKTDWMMHEFRLPPNGKSSNLSNSKDIAQEAEVWTLCRIFKRTPSYKKYTPNWKEASATKRNHNDSSSKTCSSSLESENSSEQYMGFGDSFHPQQNESKPFIINHVEDRNHLFMSQFNPLVQSPYSASYSSFWNSNGDDFFTNGNWDELRSVVELAADPPQSHNVYDCR</sequence>
<name>A0ACC1Z0T5_MELAZ</name>
<dbReference type="EMBL" id="CM051394">
    <property type="protein sequence ID" value="KAJ4728989.1"/>
    <property type="molecule type" value="Genomic_DNA"/>
</dbReference>
<protein>
    <submittedName>
        <fullName evidence="1">Transcription factor JUNGBRUNNEN 1-like</fullName>
    </submittedName>
</protein>
<reference evidence="1 2" key="1">
    <citation type="journal article" date="2023" name="Science">
        <title>Complex scaffold remodeling in plant triterpene biosynthesis.</title>
        <authorList>
            <person name="De La Pena R."/>
            <person name="Hodgson H."/>
            <person name="Liu J.C."/>
            <person name="Stephenson M.J."/>
            <person name="Martin A.C."/>
            <person name="Owen C."/>
            <person name="Harkess A."/>
            <person name="Leebens-Mack J."/>
            <person name="Jimenez L.E."/>
            <person name="Osbourn A."/>
            <person name="Sattely E.S."/>
        </authorList>
    </citation>
    <scope>NUCLEOTIDE SEQUENCE [LARGE SCALE GENOMIC DNA]</scope>
    <source>
        <strain evidence="2">cv. JPN11</strain>
        <tissue evidence="1">Leaf</tissue>
    </source>
</reference>
<organism evidence="1 2">
    <name type="scientific">Melia azedarach</name>
    <name type="common">Chinaberry tree</name>
    <dbReference type="NCBI Taxonomy" id="155640"/>
    <lineage>
        <taxon>Eukaryota</taxon>
        <taxon>Viridiplantae</taxon>
        <taxon>Streptophyta</taxon>
        <taxon>Embryophyta</taxon>
        <taxon>Tracheophyta</taxon>
        <taxon>Spermatophyta</taxon>
        <taxon>Magnoliopsida</taxon>
        <taxon>eudicotyledons</taxon>
        <taxon>Gunneridae</taxon>
        <taxon>Pentapetalae</taxon>
        <taxon>rosids</taxon>
        <taxon>malvids</taxon>
        <taxon>Sapindales</taxon>
        <taxon>Meliaceae</taxon>
        <taxon>Melia</taxon>
    </lineage>
</organism>
<dbReference type="Proteomes" id="UP001164539">
    <property type="component" value="Chromosome 1"/>
</dbReference>